<accession>A0A178C4J7</accession>
<reference evidence="2 3" key="1">
    <citation type="submission" date="2016-03" db="EMBL/GenBank/DDBJ databases">
        <title>The draft genome sequence of Fonsecaea nubica causative agent of cutaneous subcutaneous infection in human host.</title>
        <authorList>
            <person name="Costa F."/>
            <person name="Sybren D.H."/>
            <person name="Raittz R.T."/>
            <person name="Weiss V.A."/>
            <person name="Leao A.C."/>
            <person name="Gomes R."/>
            <person name="De Souza E.M."/>
            <person name="Pedrosa F.O."/>
            <person name="Steffens M.B."/>
            <person name="Bombassaro A."/>
            <person name="Tadra-Sfeir M.Z."/>
            <person name="Moreno L.F."/>
            <person name="Najafzadeh M.J."/>
            <person name="Felipe M.S."/>
            <person name="Teixeira M."/>
            <person name="Sun J."/>
            <person name="Xi L."/>
            <person name="Castro M.A."/>
            <person name="Vicente V.A."/>
        </authorList>
    </citation>
    <scope>NUCLEOTIDE SEQUENCE [LARGE SCALE GENOMIC DNA]</scope>
    <source>
        <strain evidence="2 3">CBS 269.64</strain>
    </source>
</reference>
<dbReference type="RefSeq" id="XP_022494816.1">
    <property type="nucleotide sequence ID" value="XM_022649196.1"/>
</dbReference>
<protein>
    <submittedName>
        <fullName evidence="2">Uncharacterized protein</fullName>
    </submittedName>
</protein>
<dbReference type="GeneID" id="34594328"/>
<feature type="region of interest" description="Disordered" evidence="1">
    <location>
        <begin position="136"/>
        <end position="167"/>
    </location>
</feature>
<feature type="compositionally biased region" description="Basic and acidic residues" evidence="1">
    <location>
        <begin position="136"/>
        <end position="147"/>
    </location>
</feature>
<keyword evidence="3" id="KW-1185">Reference proteome</keyword>
<organism evidence="2 3">
    <name type="scientific">Fonsecaea nubica</name>
    <dbReference type="NCBI Taxonomy" id="856822"/>
    <lineage>
        <taxon>Eukaryota</taxon>
        <taxon>Fungi</taxon>
        <taxon>Dikarya</taxon>
        <taxon>Ascomycota</taxon>
        <taxon>Pezizomycotina</taxon>
        <taxon>Eurotiomycetes</taxon>
        <taxon>Chaetothyriomycetidae</taxon>
        <taxon>Chaetothyriales</taxon>
        <taxon>Herpotrichiellaceae</taxon>
        <taxon>Fonsecaea</taxon>
    </lineage>
</organism>
<dbReference type="AlphaFoldDB" id="A0A178C4J7"/>
<dbReference type="EMBL" id="LVCJ01000127">
    <property type="protein sequence ID" value="OAL23691.1"/>
    <property type="molecule type" value="Genomic_DNA"/>
</dbReference>
<comment type="caution">
    <text evidence="2">The sequence shown here is derived from an EMBL/GenBank/DDBJ whole genome shotgun (WGS) entry which is preliminary data.</text>
</comment>
<evidence type="ECO:0000313" key="3">
    <source>
        <dbReference type="Proteomes" id="UP000185904"/>
    </source>
</evidence>
<feature type="region of interest" description="Disordered" evidence="1">
    <location>
        <begin position="47"/>
        <end position="92"/>
    </location>
</feature>
<evidence type="ECO:0000256" key="1">
    <source>
        <dbReference type="SAM" id="MobiDB-lite"/>
    </source>
</evidence>
<proteinExistence type="predicted"/>
<sequence length="167" mass="19595">MSTVSEDLKTREQIVFTKGAVERALDALLSTNWKEIMTKIYMVERKMKEKEEERGRKEREREEEQHQEKERQADEELGVSKEESGVSRHDVEEIIRHVKDQLTEIRGAPSVQMKHIPQDIQGLRDEVEEELKTKRLDKEEKAEERDGAGGLVGKARRRRELERMGDV</sequence>
<dbReference type="Proteomes" id="UP000185904">
    <property type="component" value="Unassembled WGS sequence"/>
</dbReference>
<gene>
    <name evidence="2" type="ORF">AYO20_10941</name>
</gene>
<name>A0A178C4J7_9EURO</name>
<evidence type="ECO:0000313" key="2">
    <source>
        <dbReference type="EMBL" id="OAL23691.1"/>
    </source>
</evidence>